<dbReference type="EMBL" id="CP136893">
    <property type="protein sequence ID" value="WOL04230.1"/>
    <property type="molecule type" value="Genomic_DNA"/>
</dbReference>
<dbReference type="PANTHER" id="PTHR31044:SF57">
    <property type="entry name" value="CARBOHYDRATE-BINDING X8 DOMAIN SUPERFAMILY PROTEIN"/>
    <property type="match status" value="1"/>
</dbReference>
<evidence type="ECO:0000313" key="3">
    <source>
        <dbReference type="EMBL" id="WOL04230.1"/>
    </source>
</evidence>
<proteinExistence type="predicted"/>
<organism evidence="3 4">
    <name type="scientific">Canna indica</name>
    <name type="common">Indian-shot</name>
    <dbReference type="NCBI Taxonomy" id="4628"/>
    <lineage>
        <taxon>Eukaryota</taxon>
        <taxon>Viridiplantae</taxon>
        <taxon>Streptophyta</taxon>
        <taxon>Embryophyta</taxon>
        <taxon>Tracheophyta</taxon>
        <taxon>Spermatophyta</taxon>
        <taxon>Magnoliopsida</taxon>
        <taxon>Liliopsida</taxon>
        <taxon>Zingiberales</taxon>
        <taxon>Cannaceae</taxon>
        <taxon>Canna</taxon>
    </lineage>
</organism>
<accession>A0AAQ3QDA1</accession>
<keyword evidence="1" id="KW-0732">Signal</keyword>
<dbReference type="InterPro" id="IPR044788">
    <property type="entry name" value="X8_dom_prot"/>
</dbReference>
<dbReference type="AlphaFoldDB" id="A0AAQ3QDA1"/>
<dbReference type="Gene3D" id="1.20.58.1040">
    <property type="match status" value="1"/>
</dbReference>
<dbReference type="InterPro" id="IPR012946">
    <property type="entry name" value="X8"/>
</dbReference>
<name>A0AAQ3QDA1_9LILI</name>
<evidence type="ECO:0000259" key="2">
    <source>
        <dbReference type="SMART" id="SM00768"/>
    </source>
</evidence>
<sequence>MLQKTWCVAKPSADDTALLENMHYACSVADCSVFARHGSCFLPDQLINHASVAMNLYYQAKGKNPWNCHFNGSGLIVLTDPRLSGFQGPAKS</sequence>
<evidence type="ECO:0000256" key="1">
    <source>
        <dbReference type="ARBA" id="ARBA00022729"/>
    </source>
</evidence>
<reference evidence="3 4" key="1">
    <citation type="submission" date="2023-10" db="EMBL/GenBank/DDBJ databases">
        <title>Chromosome-scale genome assembly provides insights into flower coloration mechanisms of Canna indica.</title>
        <authorList>
            <person name="Li C."/>
        </authorList>
    </citation>
    <scope>NUCLEOTIDE SEQUENCE [LARGE SCALE GENOMIC DNA]</scope>
    <source>
        <tissue evidence="3">Flower</tissue>
    </source>
</reference>
<dbReference type="PANTHER" id="PTHR31044">
    <property type="entry name" value="BETA-1,3 GLUCANASE"/>
    <property type="match status" value="1"/>
</dbReference>
<dbReference type="Pfam" id="PF07983">
    <property type="entry name" value="X8"/>
    <property type="match status" value="1"/>
</dbReference>
<protein>
    <submittedName>
        <fullName evidence="3">Glucan endo-1,3-beta-D-glucosidase-like isoform X2</fullName>
    </submittedName>
</protein>
<dbReference type="SMART" id="SM00768">
    <property type="entry name" value="X8"/>
    <property type="match status" value="1"/>
</dbReference>
<dbReference type="Proteomes" id="UP001327560">
    <property type="component" value="Chromosome 4"/>
</dbReference>
<evidence type="ECO:0000313" key="4">
    <source>
        <dbReference type="Proteomes" id="UP001327560"/>
    </source>
</evidence>
<keyword evidence="4" id="KW-1185">Reference proteome</keyword>
<gene>
    <name evidence="3" type="ORF">Cni_G12951</name>
</gene>
<feature type="domain" description="X8" evidence="2">
    <location>
        <begin position="5"/>
        <end position="86"/>
    </location>
</feature>
<dbReference type="GO" id="GO:0009506">
    <property type="term" value="C:plasmodesma"/>
    <property type="evidence" value="ECO:0007669"/>
    <property type="project" value="UniProtKB-ARBA"/>
</dbReference>